<dbReference type="Proteomes" id="UP000319257">
    <property type="component" value="Unassembled WGS sequence"/>
</dbReference>
<feature type="region of interest" description="Disordered" evidence="1">
    <location>
        <begin position="1025"/>
        <end position="1076"/>
    </location>
</feature>
<feature type="compositionally biased region" description="Polar residues" evidence="1">
    <location>
        <begin position="689"/>
        <end position="698"/>
    </location>
</feature>
<gene>
    <name evidence="2" type="ORF">E0L32_006012</name>
</gene>
<evidence type="ECO:0000313" key="3">
    <source>
        <dbReference type="Proteomes" id="UP000319257"/>
    </source>
</evidence>
<accession>A0A507B904</accession>
<feature type="region of interest" description="Disordered" evidence="1">
    <location>
        <begin position="957"/>
        <end position="1011"/>
    </location>
</feature>
<feature type="compositionally biased region" description="Basic and acidic residues" evidence="1">
    <location>
        <begin position="1309"/>
        <end position="1321"/>
    </location>
</feature>
<feature type="compositionally biased region" description="Basic and acidic residues" evidence="1">
    <location>
        <begin position="1345"/>
        <end position="1356"/>
    </location>
</feature>
<feature type="compositionally biased region" description="Basic and acidic residues" evidence="1">
    <location>
        <begin position="875"/>
        <end position="885"/>
    </location>
</feature>
<dbReference type="EMBL" id="SKBQ01000033">
    <property type="protein sequence ID" value="TPX13541.1"/>
    <property type="molecule type" value="Genomic_DNA"/>
</dbReference>
<feature type="region of interest" description="Disordered" evidence="1">
    <location>
        <begin position="1186"/>
        <end position="1217"/>
    </location>
</feature>
<feature type="region of interest" description="Disordered" evidence="1">
    <location>
        <begin position="57"/>
        <end position="92"/>
    </location>
</feature>
<feature type="compositionally biased region" description="Polar residues" evidence="1">
    <location>
        <begin position="336"/>
        <end position="350"/>
    </location>
</feature>
<comment type="caution">
    <text evidence="2">The sequence shown here is derived from an EMBL/GenBank/DDBJ whole genome shotgun (WGS) entry which is preliminary data.</text>
</comment>
<feature type="compositionally biased region" description="Basic and acidic residues" evidence="1">
    <location>
        <begin position="204"/>
        <end position="219"/>
    </location>
</feature>
<organism evidence="2 3">
    <name type="scientific">Thyridium curvatum</name>
    <dbReference type="NCBI Taxonomy" id="1093900"/>
    <lineage>
        <taxon>Eukaryota</taxon>
        <taxon>Fungi</taxon>
        <taxon>Dikarya</taxon>
        <taxon>Ascomycota</taxon>
        <taxon>Pezizomycotina</taxon>
        <taxon>Sordariomycetes</taxon>
        <taxon>Sordariomycetidae</taxon>
        <taxon>Thyridiales</taxon>
        <taxon>Thyridiaceae</taxon>
        <taxon>Thyridium</taxon>
    </lineage>
</organism>
<name>A0A507B904_9PEZI</name>
<feature type="compositionally biased region" description="Basic residues" evidence="1">
    <location>
        <begin position="146"/>
        <end position="174"/>
    </location>
</feature>
<feature type="region of interest" description="Disordered" evidence="1">
    <location>
        <begin position="675"/>
        <end position="698"/>
    </location>
</feature>
<evidence type="ECO:0000313" key="2">
    <source>
        <dbReference type="EMBL" id="TPX13541.1"/>
    </source>
</evidence>
<keyword evidence="3" id="KW-1185">Reference proteome</keyword>
<feature type="region of interest" description="Disordered" evidence="1">
    <location>
        <begin position="109"/>
        <end position="406"/>
    </location>
</feature>
<dbReference type="STRING" id="1093900.A0A507B904"/>
<feature type="compositionally biased region" description="Acidic residues" evidence="1">
    <location>
        <begin position="1257"/>
        <end position="1267"/>
    </location>
</feature>
<feature type="region of interest" description="Disordered" evidence="1">
    <location>
        <begin position="733"/>
        <end position="757"/>
    </location>
</feature>
<dbReference type="OrthoDB" id="5288142at2759"/>
<feature type="region of interest" description="Disordered" evidence="1">
    <location>
        <begin position="1302"/>
        <end position="1358"/>
    </location>
</feature>
<feature type="compositionally biased region" description="Low complexity" evidence="1">
    <location>
        <begin position="301"/>
        <end position="326"/>
    </location>
</feature>
<feature type="compositionally biased region" description="Low complexity" evidence="1">
    <location>
        <begin position="23"/>
        <end position="41"/>
    </location>
</feature>
<feature type="compositionally biased region" description="Polar residues" evidence="1">
    <location>
        <begin position="654"/>
        <end position="663"/>
    </location>
</feature>
<feature type="region of interest" description="Disordered" evidence="1">
    <location>
        <begin position="464"/>
        <end position="486"/>
    </location>
</feature>
<feature type="compositionally biased region" description="Basic and acidic residues" evidence="1">
    <location>
        <begin position="1186"/>
        <end position="1202"/>
    </location>
</feature>
<feature type="region of interest" description="Disordered" evidence="1">
    <location>
        <begin position="516"/>
        <end position="562"/>
    </location>
</feature>
<protein>
    <submittedName>
        <fullName evidence="2">Uncharacterized protein</fullName>
    </submittedName>
</protein>
<evidence type="ECO:0000256" key="1">
    <source>
        <dbReference type="SAM" id="MobiDB-lite"/>
    </source>
</evidence>
<feature type="region of interest" description="Disordered" evidence="1">
    <location>
        <begin position="1580"/>
        <end position="1602"/>
    </location>
</feature>
<feature type="compositionally biased region" description="Gly residues" evidence="1">
    <location>
        <begin position="1480"/>
        <end position="1495"/>
    </location>
</feature>
<feature type="compositionally biased region" description="Low complexity" evidence="1">
    <location>
        <begin position="265"/>
        <end position="284"/>
    </location>
</feature>
<dbReference type="RefSeq" id="XP_030995252.1">
    <property type="nucleotide sequence ID" value="XM_031140598.1"/>
</dbReference>
<feature type="region of interest" description="Disordered" evidence="1">
    <location>
        <begin position="630"/>
        <end position="663"/>
    </location>
</feature>
<feature type="compositionally biased region" description="Polar residues" evidence="1">
    <location>
        <begin position="233"/>
        <end position="264"/>
    </location>
</feature>
<sequence length="1602" mass="171935">MAPTKDGAAVLATAYDDTRDSGSRSPASAPSSPDTSSLQSAESPLTFSSPLALAEQSYTPLSLTSSDFASSPFPISCPSSASSSSASNNKKKDRYYHNIAAIALLAENDDDDNDDAGRQGHAANESGRRDSSQTNFAPTPPQRPPHPPHPHPHQHQHQHQHPHQHWHQASKSRSRAGDRATPSKMAAQSPPSPTADAPQGGRVQGRDARASPKCPEMKSDSTSTSIGKDADNSSDLSTTAASQSIGAASTPTATIATESKSPNPTISAEATSSALSTSTSAPPLSQDPAKSARDEKNSETPQSSQQLNPSSPRRPSAHSSRPAPSSTGDAPKGKDSQANATHSSQTSTTIIRPKFLGHEPQPQATQGKPASENPPAADPAADDHDALGPELVRTTSSTANTPLIHPVPDFVPNVRAGAFLGNIAQLEDIAERLSMTSSIEDAIREEHRELKRSDSRRSSILAASVKNLHPDPDPQETSPTFAKPTSIIDINSTARLGGYSPSGFVMSPAHSLSSSRLRSSSKASATGPLSVSGGSDRVVSPEEGTSLMSRHGPGKASVRSVHSNKPNLPEIVEDELPVTLTQDALDEADRAEASGEHHDEDETLRINAYQQIDMDFSSGLGLGLDMDLTPNAESWPQQPMLGHNSYDVSPMSFDDQQTPQQHTSNPMEYAMHYDVPQQQQQRPQDYERPTTSGSGDTYEQTQNAFGDFDGVHCDPDRADMADLPDVLMAQSQAQAQAQDKRMSRPMRPAAPRPQSYFDMDTGQQMLYYPARVPAMLNLPPKLSRKPKADERNVRRSQVLSAMPMASRESRVWLPDPLEGSMGGPLIEPEEEQHKDDASAEPSPAARPESQFLDHASPRESEPSPVVAEDEPLTQEFRRPQKLGDKRKSKMSTMSDIPAALRASAYFDLPPAPPQIEIKNGSAMDTLDSILNASAAAPVSAFTDHAFAGKLGNEVYGLEKKSKKKAEKEKEKEKDKNHLRASSTNPLGDEKKRGSFLSLMGHTKKNSMSSGHRTVIAADGAVDERQRLSSQVDGDVLSPTFSEAAAGGALAPGEDERESSSEEEEEEEEEDDEMMYDGAPTTLLAELQKRKHQQKMRTRPINKAFPNGMHSTLLELDTVAEIERKQRKGKRINLAWEDPNANPYAEGEDDEDVPLGMLYAAKAAGNNDISAVAAEINRPLGLMEKKELEDSEPLSRRRDRLQGRDPGPSMYLGNGLGINSLPNRQSMMTLTPTIAALNRNGALGNGPQGGGAPTVIVEPEEEEVEGESLADRMRRLRAREEEDSPLPLARPVSRAFSAELLSQFGDPEEDKAKSEAAADKNKTKNGAGTGGQPEEEETLGQRRKRLQAEKEARDREMGGLAVNAGALHALTGSDRLSRRLSMADVLGAHPADDPRGAVDPREQERLRREEAVAQSAREKQERVRLARLQAQQDAAAAAANKPSGFMGGRFNDGTGGGWGASAGAVNGDGPGFGRWASQAGGTQGTNLGGGGAGGMMNGFNPRQSVAMSGYGMPVQMPMQQQQMQMPMQFQQPQQQQMMMGGMNGYGYPGGGMNMGMNMNMNGVYGGMGMGMGMGMGGAGMMPMQPSQGQQLDRVERWRQGVQP</sequence>
<dbReference type="InParanoid" id="A0A507B904"/>
<proteinExistence type="predicted"/>
<feature type="compositionally biased region" description="Polar residues" evidence="1">
    <location>
        <begin position="57"/>
        <end position="68"/>
    </location>
</feature>
<feature type="region of interest" description="Disordered" evidence="1">
    <location>
        <begin position="1"/>
        <end position="44"/>
    </location>
</feature>
<feature type="compositionally biased region" description="Low complexity" evidence="1">
    <location>
        <begin position="1580"/>
        <end position="1589"/>
    </location>
</feature>
<feature type="compositionally biased region" description="Gly residues" evidence="1">
    <location>
        <begin position="1242"/>
        <end position="1251"/>
    </location>
</feature>
<feature type="compositionally biased region" description="Basic and acidic residues" evidence="1">
    <location>
        <begin position="965"/>
        <end position="977"/>
    </location>
</feature>
<feature type="region of interest" description="Disordered" evidence="1">
    <location>
        <begin position="1468"/>
        <end position="1499"/>
    </location>
</feature>
<feature type="region of interest" description="Disordered" evidence="1">
    <location>
        <begin position="1385"/>
        <end position="1423"/>
    </location>
</feature>
<reference evidence="2 3" key="1">
    <citation type="submission" date="2019-06" db="EMBL/GenBank/DDBJ databases">
        <title>Draft genome sequence of the filamentous fungus Phialemoniopsis curvata isolated from diesel fuel.</title>
        <authorList>
            <person name="Varaljay V.A."/>
            <person name="Lyon W.J."/>
            <person name="Crouch A.L."/>
            <person name="Drake C.E."/>
            <person name="Hollomon J.M."/>
            <person name="Nadeau L.J."/>
            <person name="Nunn H.S."/>
            <person name="Stevenson B.S."/>
            <person name="Bojanowski C.L."/>
            <person name="Crookes-Goodson W.J."/>
        </authorList>
    </citation>
    <scope>NUCLEOTIDE SEQUENCE [LARGE SCALE GENOMIC DNA]</scope>
    <source>
        <strain evidence="2 3">D216</strain>
    </source>
</reference>
<feature type="compositionally biased region" description="Acidic residues" evidence="1">
    <location>
        <begin position="1052"/>
        <end position="1074"/>
    </location>
</feature>
<feature type="compositionally biased region" description="Basic and acidic residues" evidence="1">
    <location>
        <begin position="1591"/>
        <end position="1602"/>
    </location>
</feature>
<feature type="compositionally biased region" description="Low complexity" evidence="1">
    <location>
        <begin position="369"/>
        <end position="379"/>
    </location>
</feature>
<dbReference type="GeneID" id="41973459"/>
<feature type="region of interest" description="Disordered" evidence="1">
    <location>
        <begin position="779"/>
        <end position="894"/>
    </location>
</feature>
<feature type="region of interest" description="Disordered" evidence="1">
    <location>
        <begin position="1240"/>
        <end position="1269"/>
    </location>
</feature>
<feature type="compositionally biased region" description="Low complexity" evidence="1">
    <location>
        <begin position="69"/>
        <end position="87"/>
    </location>
</feature>
<feature type="compositionally biased region" description="Low complexity" evidence="1">
    <location>
        <begin position="839"/>
        <end position="849"/>
    </location>
</feature>
<feature type="compositionally biased region" description="Basic and acidic residues" evidence="1">
    <location>
        <begin position="1389"/>
        <end position="1423"/>
    </location>
</feature>
<feature type="compositionally biased region" description="Polar residues" evidence="1">
    <location>
        <begin position="522"/>
        <end position="533"/>
    </location>
</feature>